<comment type="caution">
    <text evidence="2">The sequence shown here is derived from an EMBL/GenBank/DDBJ whole genome shotgun (WGS) entry which is preliminary data.</text>
</comment>
<accession>A0ABT9DWE8</accession>
<dbReference type="InterPro" id="IPR029068">
    <property type="entry name" value="Glyas_Bleomycin-R_OHBP_Dase"/>
</dbReference>
<dbReference type="InterPro" id="IPR037523">
    <property type="entry name" value="VOC_core"/>
</dbReference>
<reference evidence="2 3" key="1">
    <citation type="submission" date="2023-08" db="EMBL/GenBank/DDBJ databases">
        <title>The draft genome sequence of Paracraurococcus sp. LOR1-02.</title>
        <authorList>
            <person name="Kingkaew E."/>
            <person name="Tanasupawat S."/>
        </authorList>
    </citation>
    <scope>NUCLEOTIDE SEQUENCE [LARGE SCALE GENOMIC DNA]</scope>
    <source>
        <strain evidence="2 3">LOR1-02</strain>
    </source>
</reference>
<dbReference type="PROSITE" id="PS51819">
    <property type="entry name" value="VOC"/>
    <property type="match status" value="1"/>
</dbReference>
<feature type="domain" description="VOC" evidence="1">
    <location>
        <begin position="2"/>
        <end position="127"/>
    </location>
</feature>
<sequence>MRATIIPTLPYRDAAAAVDWLCRAFGFTRRRLQTDAAGTVVFAQLTFGESMIMLGPAGEEGTGAIQLPPLGHVTQSAYVIVPDVDAHMARARRAGAEIVAPVSDEPYGGRSYSCRDPEGHLWHFGTYDPWAQGA</sequence>
<dbReference type="RefSeq" id="WP_305103101.1">
    <property type="nucleotide sequence ID" value="NZ_JAUTWS010000006.1"/>
</dbReference>
<dbReference type="InterPro" id="IPR004360">
    <property type="entry name" value="Glyas_Fos-R_dOase_dom"/>
</dbReference>
<name>A0ABT9DWE8_9PROT</name>
<dbReference type="Gene3D" id="3.30.720.110">
    <property type="match status" value="1"/>
</dbReference>
<evidence type="ECO:0000259" key="1">
    <source>
        <dbReference type="PROSITE" id="PS51819"/>
    </source>
</evidence>
<evidence type="ECO:0000313" key="2">
    <source>
        <dbReference type="EMBL" id="MDO9708230.1"/>
    </source>
</evidence>
<proteinExistence type="predicted"/>
<dbReference type="Proteomes" id="UP001243009">
    <property type="component" value="Unassembled WGS sequence"/>
</dbReference>
<gene>
    <name evidence="2" type="ORF">Q7A36_07745</name>
</gene>
<evidence type="ECO:0000313" key="3">
    <source>
        <dbReference type="Proteomes" id="UP001243009"/>
    </source>
</evidence>
<dbReference type="EMBL" id="JAUTWS010000006">
    <property type="protein sequence ID" value="MDO9708230.1"/>
    <property type="molecule type" value="Genomic_DNA"/>
</dbReference>
<dbReference type="Pfam" id="PF00903">
    <property type="entry name" value="Glyoxalase"/>
    <property type="match status" value="1"/>
</dbReference>
<dbReference type="PANTHER" id="PTHR34109:SF1">
    <property type="entry name" value="VOC DOMAIN-CONTAINING PROTEIN"/>
    <property type="match status" value="1"/>
</dbReference>
<dbReference type="SUPFAM" id="SSF54593">
    <property type="entry name" value="Glyoxalase/Bleomycin resistance protein/Dihydroxybiphenyl dioxygenase"/>
    <property type="match status" value="1"/>
</dbReference>
<protein>
    <submittedName>
        <fullName evidence="2">VOC family protein</fullName>
    </submittedName>
</protein>
<dbReference type="PANTHER" id="PTHR34109">
    <property type="entry name" value="BNAUNNG04460D PROTEIN-RELATED"/>
    <property type="match status" value="1"/>
</dbReference>
<keyword evidence="3" id="KW-1185">Reference proteome</keyword>
<organism evidence="2 3">
    <name type="scientific">Paracraurococcus lichenis</name>
    <dbReference type="NCBI Taxonomy" id="3064888"/>
    <lineage>
        <taxon>Bacteria</taxon>
        <taxon>Pseudomonadati</taxon>
        <taxon>Pseudomonadota</taxon>
        <taxon>Alphaproteobacteria</taxon>
        <taxon>Acetobacterales</taxon>
        <taxon>Roseomonadaceae</taxon>
        <taxon>Paracraurococcus</taxon>
    </lineage>
</organism>
<dbReference type="Gene3D" id="3.30.720.120">
    <property type="match status" value="1"/>
</dbReference>